<comment type="caution">
    <text evidence="1">The sequence shown here is derived from an EMBL/GenBank/DDBJ whole genome shotgun (WGS) entry which is preliminary data.</text>
</comment>
<evidence type="ECO:0000313" key="2">
    <source>
        <dbReference type="Proteomes" id="UP001057375"/>
    </source>
</evidence>
<evidence type="ECO:0000313" key="1">
    <source>
        <dbReference type="EMBL" id="GKT21931.1"/>
    </source>
</evidence>
<accession>A0ABQ5JY10</accession>
<organism evidence="1 2">
    <name type="scientific">Aduncisulcus paluster</name>
    <dbReference type="NCBI Taxonomy" id="2918883"/>
    <lineage>
        <taxon>Eukaryota</taxon>
        <taxon>Metamonada</taxon>
        <taxon>Carpediemonas-like organisms</taxon>
        <taxon>Aduncisulcus</taxon>
    </lineage>
</organism>
<protein>
    <submittedName>
        <fullName evidence="1">Uncharacterized protein</fullName>
    </submittedName>
</protein>
<feature type="non-terminal residue" evidence="1">
    <location>
        <position position="93"/>
    </location>
</feature>
<keyword evidence="2" id="KW-1185">Reference proteome</keyword>
<dbReference type="EMBL" id="BQXS01006719">
    <property type="protein sequence ID" value="GKT21931.1"/>
    <property type="molecule type" value="Genomic_DNA"/>
</dbReference>
<name>A0ABQ5JY10_9EUKA</name>
<dbReference type="Proteomes" id="UP001057375">
    <property type="component" value="Unassembled WGS sequence"/>
</dbReference>
<sequence length="93" mass="9981">MLCSSVSYRDKTGESTQHILHTDISDLCSSSSSSSSSSKGSHWSLSLPLLPDRFPMPNMSVLTSLLNTTFFKVVSSSVVAGEKRAAAQSLEIQ</sequence>
<proteinExistence type="predicted"/>
<reference evidence="1" key="1">
    <citation type="submission" date="2022-03" db="EMBL/GenBank/DDBJ databases">
        <title>Draft genome sequence of Aduncisulcus paluster, a free-living microaerophilic Fornicata.</title>
        <authorList>
            <person name="Yuyama I."/>
            <person name="Kume K."/>
            <person name="Tamura T."/>
            <person name="Inagaki Y."/>
            <person name="Hashimoto T."/>
        </authorList>
    </citation>
    <scope>NUCLEOTIDE SEQUENCE</scope>
    <source>
        <strain evidence="1">NY0171</strain>
    </source>
</reference>
<gene>
    <name evidence="1" type="ORF">ADUPG1_004481</name>
</gene>